<dbReference type="Proteomes" id="UP000814033">
    <property type="component" value="Unassembled WGS sequence"/>
</dbReference>
<reference evidence="1" key="1">
    <citation type="submission" date="2021-02" db="EMBL/GenBank/DDBJ databases">
        <authorList>
            <consortium name="DOE Joint Genome Institute"/>
            <person name="Ahrendt S."/>
            <person name="Looney B.P."/>
            <person name="Miyauchi S."/>
            <person name="Morin E."/>
            <person name="Drula E."/>
            <person name="Courty P.E."/>
            <person name="Chicoki N."/>
            <person name="Fauchery L."/>
            <person name="Kohler A."/>
            <person name="Kuo A."/>
            <person name="Labutti K."/>
            <person name="Pangilinan J."/>
            <person name="Lipzen A."/>
            <person name="Riley R."/>
            <person name="Andreopoulos W."/>
            <person name="He G."/>
            <person name="Johnson J."/>
            <person name="Barry K.W."/>
            <person name="Grigoriev I.V."/>
            <person name="Nagy L."/>
            <person name="Hibbett D."/>
            <person name="Henrissat B."/>
            <person name="Matheny P.B."/>
            <person name="Labbe J."/>
            <person name="Martin F."/>
        </authorList>
    </citation>
    <scope>NUCLEOTIDE SEQUENCE</scope>
    <source>
        <strain evidence="1">FP105234-sp</strain>
    </source>
</reference>
<protein>
    <submittedName>
        <fullName evidence="1">Uncharacterized protein</fullName>
    </submittedName>
</protein>
<reference evidence="1" key="2">
    <citation type="journal article" date="2022" name="New Phytol.">
        <title>Evolutionary transition to the ectomycorrhizal habit in the genomes of a hyperdiverse lineage of mushroom-forming fungi.</title>
        <authorList>
            <person name="Looney B."/>
            <person name="Miyauchi S."/>
            <person name="Morin E."/>
            <person name="Drula E."/>
            <person name="Courty P.E."/>
            <person name="Kohler A."/>
            <person name="Kuo A."/>
            <person name="LaButti K."/>
            <person name="Pangilinan J."/>
            <person name="Lipzen A."/>
            <person name="Riley R."/>
            <person name="Andreopoulos W."/>
            <person name="He G."/>
            <person name="Johnson J."/>
            <person name="Nolan M."/>
            <person name="Tritt A."/>
            <person name="Barry K.W."/>
            <person name="Grigoriev I.V."/>
            <person name="Nagy L.G."/>
            <person name="Hibbett D."/>
            <person name="Henrissat B."/>
            <person name="Matheny P.B."/>
            <person name="Labbe J."/>
            <person name="Martin F.M."/>
        </authorList>
    </citation>
    <scope>NUCLEOTIDE SEQUENCE</scope>
    <source>
        <strain evidence="1">FP105234-sp</strain>
    </source>
</reference>
<name>A0ACB8R673_9AGAM</name>
<organism evidence="1 2">
    <name type="scientific">Auriscalpium vulgare</name>
    <dbReference type="NCBI Taxonomy" id="40419"/>
    <lineage>
        <taxon>Eukaryota</taxon>
        <taxon>Fungi</taxon>
        <taxon>Dikarya</taxon>
        <taxon>Basidiomycota</taxon>
        <taxon>Agaricomycotina</taxon>
        <taxon>Agaricomycetes</taxon>
        <taxon>Russulales</taxon>
        <taxon>Auriscalpiaceae</taxon>
        <taxon>Auriscalpium</taxon>
    </lineage>
</organism>
<evidence type="ECO:0000313" key="1">
    <source>
        <dbReference type="EMBL" id="KAI0039641.1"/>
    </source>
</evidence>
<gene>
    <name evidence="1" type="ORF">FA95DRAFT_1599759</name>
</gene>
<keyword evidence="2" id="KW-1185">Reference proteome</keyword>
<dbReference type="EMBL" id="MU276279">
    <property type="protein sequence ID" value="KAI0039641.1"/>
    <property type="molecule type" value="Genomic_DNA"/>
</dbReference>
<comment type="caution">
    <text evidence="1">The sequence shown here is derived from an EMBL/GenBank/DDBJ whole genome shotgun (WGS) entry which is preliminary data.</text>
</comment>
<accession>A0ACB8R673</accession>
<proteinExistence type="predicted"/>
<evidence type="ECO:0000313" key="2">
    <source>
        <dbReference type="Proteomes" id="UP000814033"/>
    </source>
</evidence>
<sequence>MSPLSVIDLLPFAMTVVSILLCVAGVLRLRPSVRVDKTAEFLLETSKLVELLEKSPGGMPPHSFVLRLDSVKIRFNVLRSKSKRAPGLYRQARAAIGDALTWKLFRIHWEIEGLRRDVLFVLNDMASDGLGDVGGSDAQSGEGIR</sequence>